<proteinExistence type="predicted"/>
<reference evidence="2 3" key="1">
    <citation type="submission" date="2016-05" db="EMBL/GenBank/DDBJ databases">
        <title>Paenibacillus sp. 1ZS3-15 nov., isolated from the rhizosphere soil.</title>
        <authorList>
            <person name="Zhang X.X."/>
            <person name="Zhang J."/>
        </authorList>
    </citation>
    <scope>NUCLEOTIDE SEQUENCE [LARGE SCALE GENOMIC DNA]</scope>
    <source>
        <strain evidence="2 3">1ZS3-15</strain>
    </source>
</reference>
<evidence type="ECO:0000313" key="2">
    <source>
        <dbReference type="EMBL" id="OAS13268.1"/>
    </source>
</evidence>
<dbReference type="Gene3D" id="3.50.50.60">
    <property type="entry name" value="FAD/NAD(P)-binding domain"/>
    <property type="match status" value="1"/>
</dbReference>
<dbReference type="AlphaFoldDB" id="A0A197ZX15"/>
<name>A0A197ZX15_9BACL</name>
<organism evidence="2 3">
    <name type="scientific">Paenibacillus oryzisoli</name>
    <dbReference type="NCBI Taxonomy" id="1850517"/>
    <lineage>
        <taxon>Bacteria</taxon>
        <taxon>Bacillati</taxon>
        <taxon>Bacillota</taxon>
        <taxon>Bacilli</taxon>
        <taxon>Bacillales</taxon>
        <taxon>Paenibacillaceae</taxon>
        <taxon>Paenibacillus</taxon>
    </lineage>
</organism>
<sequence>MGSRAKGVQPRTFEVFEDLGVLEEALAEGGECPLAGIHIGPFTVPWRMILQKISTPNAPYPNTLLIPQLRTDAIMHRLIDRNGLMIEVGKAVESFKHDSICNCEALFRGQRSLQISDWC</sequence>
<feature type="domain" description="FAD-binding" evidence="1">
    <location>
        <begin position="3"/>
        <end position="99"/>
    </location>
</feature>
<gene>
    <name evidence="2" type="ORF">A8708_10740</name>
</gene>
<dbReference type="Pfam" id="PF01494">
    <property type="entry name" value="FAD_binding_3"/>
    <property type="match status" value="1"/>
</dbReference>
<evidence type="ECO:0000313" key="3">
    <source>
        <dbReference type="Proteomes" id="UP000078454"/>
    </source>
</evidence>
<dbReference type="EMBL" id="LYPB01000095">
    <property type="protein sequence ID" value="OAS13268.1"/>
    <property type="molecule type" value="Genomic_DNA"/>
</dbReference>
<dbReference type="RefSeq" id="WP_068671459.1">
    <property type="nucleotide sequence ID" value="NZ_LYPB01000095.1"/>
</dbReference>
<dbReference type="OrthoDB" id="9766816at2"/>
<protein>
    <recommendedName>
        <fullName evidence="1">FAD-binding domain-containing protein</fullName>
    </recommendedName>
</protein>
<evidence type="ECO:0000259" key="1">
    <source>
        <dbReference type="Pfam" id="PF01494"/>
    </source>
</evidence>
<comment type="caution">
    <text evidence="2">The sequence shown here is derived from an EMBL/GenBank/DDBJ whole genome shotgun (WGS) entry which is preliminary data.</text>
</comment>
<keyword evidence="3" id="KW-1185">Reference proteome</keyword>
<dbReference type="GO" id="GO:0071949">
    <property type="term" value="F:FAD binding"/>
    <property type="evidence" value="ECO:0007669"/>
    <property type="project" value="InterPro"/>
</dbReference>
<dbReference type="STRING" id="1850517.A8708_10740"/>
<accession>A0A197ZX15</accession>
<dbReference type="InterPro" id="IPR002938">
    <property type="entry name" value="FAD-bd"/>
</dbReference>
<dbReference type="Proteomes" id="UP000078454">
    <property type="component" value="Unassembled WGS sequence"/>
</dbReference>
<dbReference type="InterPro" id="IPR036188">
    <property type="entry name" value="FAD/NAD-bd_sf"/>
</dbReference>